<protein>
    <recommendedName>
        <fullName evidence="3">PLC-like phosphodiesterase</fullName>
    </recommendedName>
</protein>
<dbReference type="EMBL" id="CP046234">
    <property type="protein sequence ID" value="WFD46587.1"/>
    <property type="molecule type" value="Genomic_DNA"/>
</dbReference>
<evidence type="ECO:0000313" key="2">
    <source>
        <dbReference type="Proteomes" id="UP000818624"/>
    </source>
</evidence>
<reference evidence="1 2" key="1">
    <citation type="journal article" date="2020" name="Elife">
        <title>Loss of centromere function drives karyotype evolution in closely related Malassezia species.</title>
        <authorList>
            <person name="Sankaranarayanan S.R."/>
            <person name="Ianiri G."/>
            <person name="Coelho M.A."/>
            <person name="Reza M.H."/>
            <person name="Thimmappa B.C."/>
            <person name="Ganguly P."/>
            <person name="Vadnala R.N."/>
            <person name="Sun S."/>
            <person name="Siddharthan R."/>
            <person name="Tellgren-Roth C."/>
            <person name="Dawson T.L."/>
            <person name="Heitman J."/>
            <person name="Sanyal K."/>
        </authorList>
    </citation>
    <scope>NUCLEOTIDE SEQUENCE [LARGE SCALE GENOMIC DNA]</scope>
    <source>
        <strain evidence="1">CBS14141</strain>
    </source>
</reference>
<accession>A0ABY8EM06</accession>
<dbReference type="Gene3D" id="3.20.20.190">
    <property type="entry name" value="Phosphatidylinositol (PI) phosphodiesterase"/>
    <property type="match status" value="1"/>
</dbReference>
<keyword evidence="2" id="KW-1185">Reference proteome</keyword>
<evidence type="ECO:0000313" key="1">
    <source>
        <dbReference type="EMBL" id="WFD46587.1"/>
    </source>
</evidence>
<gene>
    <name evidence="1" type="ORF">GLX27_001224</name>
</gene>
<dbReference type="Pfam" id="PF26146">
    <property type="entry name" value="PI-PLC_X"/>
    <property type="match status" value="1"/>
</dbReference>
<dbReference type="SUPFAM" id="SSF51695">
    <property type="entry name" value="PLC-like phosphodiesterases"/>
    <property type="match status" value="1"/>
</dbReference>
<dbReference type="PANTHER" id="PTHR13593:SF140">
    <property type="entry name" value="PLC-LIKE PHOSPHODIESTERASE"/>
    <property type="match status" value="1"/>
</dbReference>
<dbReference type="Proteomes" id="UP000818624">
    <property type="component" value="Chromosome 1"/>
</dbReference>
<dbReference type="PANTHER" id="PTHR13593">
    <property type="match status" value="1"/>
</dbReference>
<dbReference type="InterPro" id="IPR051057">
    <property type="entry name" value="PI-PLC_domain"/>
</dbReference>
<dbReference type="InterPro" id="IPR017946">
    <property type="entry name" value="PLC-like_Pdiesterase_TIM-brl"/>
</dbReference>
<sequence length="325" mass="35369">MCNGYSDLCNRQFSNVTFIGAHDSFAVGPTSRFGANQELTVKDQLDSGIRALQIQGHKSSNSGGSGISLCHTSCTILNGGTLENYLSNVTDWVKANPNDVISIFIANNDNLPATQWDQGFSSSGLKSYTYAPGGQKLAKKNWPTLQDMISNNHRVVVFMDYETDIGNVNYILPEFKNVWENPYDQIKTPFNCTPDRIDGNANSMMYLTNHFLDQEKELFGQTFSTPNVDQLNTTNGIASILQDTNSCAQEHGSYPTFVLVDFFAKGNGSVFEAAAQMNNVNFNSASISTSNTDSGEEQHDAGSATRPLAAYWAATAALAMLLGLA</sequence>
<evidence type="ECO:0008006" key="3">
    <source>
        <dbReference type="Google" id="ProtNLM"/>
    </source>
</evidence>
<proteinExistence type="predicted"/>
<name>A0ABY8EM06_MALFU</name>
<organism evidence="1 2">
    <name type="scientific">Malassezia furfur</name>
    <name type="common">Pityriasis versicolor infection agent</name>
    <name type="synonym">Pityrosporum furfur</name>
    <dbReference type="NCBI Taxonomy" id="55194"/>
    <lineage>
        <taxon>Eukaryota</taxon>
        <taxon>Fungi</taxon>
        <taxon>Dikarya</taxon>
        <taxon>Basidiomycota</taxon>
        <taxon>Ustilaginomycotina</taxon>
        <taxon>Malasseziomycetes</taxon>
        <taxon>Malasseziales</taxon>
        <taxon>Malasseziaceae</taxon>
        <taxon>Malassezia</taxon>
    </lineage>
</organism>